<dbReference type="SUPFAM" id="SSF53850">
    <property type="entry name" value="Periplasmic binding protein-like II"/>
    <property type="match status" value="1"/>
</dbReference>
<evidence type="ECO:0000256" key="4">
    <source>
        <dbReference type="ARBA" id="ARBA00022729"/>
    </source>
</evidence>
<comment type="subcellular location">
    <subcellularLocation>
        <location evidence="1">Periplasm</location>
    </subcellularLocation>
</comment>
<dbReference type="PANTHER" id="PTHR30024">
    <property type="entry name" value="ALIPHATIC SULFONATES-BINDING PROTEIN-RELATED"/>
    <property type="match status" value="1"/>
</dbReference>
<dbReference type="AlphaFoldDB" id="A0A2U1U346"/>
<sequence>MGYLFMSRLHWVNHRLTALILLLLPIFTLPPAYAESTLRLGYQKSSTLLTILKLQGELEKTLNQQGVKVSWHEFSSGLPLLEALNLGNVDISADVADTVPVFSQAAGARLTYFALETPSPAAQAILVPEHSPLKSLAELKGKRIAVTKAAGSHYLLIAALTKANLTFKDITPAYLTPADGRAALESGNIDAWVTWEPFVSSAIVQQRARVLADGKGLASYQRYYLAATDYAGRHPEILNIIYQQLEKTGQWVKANPDQAAALLGPLWGNLDVDTVKLANANRTYQVKPVTPDSLSEQQHIADAFFKEGLLPKRIDAQDVAIWHPTTGLSK</sequence>
<evidence type="ECO:0000256" key="2">
    <source>
        <dbReference type="ARBA" id="ARBA00010742"/>
    </source>
</evidence>
<evidence type="ECO:0000256" key="1">
    <source>
        <dbReference type="ARBA" id="ARBA00004418"/>
    </source>
</evidence>
<dbReference type="NCBIfam" id="TIGR01728">
    <property type="entry name" value="SsuA_fam"/>
    <property type="match status" value="1"/>
</dbReference>
<dbReference type="FunFam" id="3.40.190.10:FF:000050">
    <property type="entry name" value="Sulfonate ABC transporter substrate-binding protein"/>
    <property type="match status" value="1"/>
</dbReference>
<dbReference type="SMART" id="SM00062">
    <property type="entry name" value="PBPb"/>
    <property type="match status" value="1"/>
</dbReference>
<dbReference type="PANTHER" id="PTHR30024:SF42">
    <property type="entry name" value="ALIPHATIC SULFONATES-BINDING PROTEIN-RELATED"/>
    <property type="match status" value="1"/>
</dbReference>
<dbReference type="EMBL" id="QDKH01000010">
    <property type="protein sequence ID" value="PWC16078.1"/>
    <property type="molecule type" value="Genomic_DNA"/>
</dbReference>
<comment type="function">
    <text evidence="5">Part of a binding-protein-dependent transport system for aliphatic sulfonates. Putative binding protein.</text>
</comment>
<dbReference type="InterPro" id="IPR015168">
    <property type="entry name" value="SsuA/THI5"/>
</dbReference>
<dbReference type="InterPro" id="IPR001638">
    <property type="entry name" value="Solute-binding_3/MltF_N"/>
</dbReference>
<dbReference type="InterPro" id="IPR010067">
    <property type="entry name" value="ABC_SsuA_sub-bd"/>
</dbReference>
<evidence type="ECO:0000256" key="3">
    <source>
        <dbReference type="ARBA" id="ARBA00022448"/>
    </source>
</evidence>
<dbReference type="Pfam" id="PF09084">
    <property type="entry name" value="NMT1"/>
    <property type="match status" value="1"/>
</dbReference>
<keyword evidence="4" id="KW-0732">Signal</keyword>
<comment type="similarity">
    <text evidence="2">Belongs to the bacterial solute-binding protein SsuA/TauA family.</text>
</comment>
<dbReference type="Gene3D" id="3.40.190.10">
    <property type="entry name" value="Periplasmic binding protein-like II"/>
    <property type="match status" value="2"/>
</dbReference>
<feature type="domain" description="Solute-binding protein family 3/N-terminal" evidence="7">
    <location>
        <begin position="37"/>
        <end position="255"/>
    </location>
</feature>
<reference evidence="8 9" key="1">
    <citation type="submission" date="2018-04" db="EMBL/GenBank/DDBJ databases">
        <title>Brenneria corticis sp.nov.</title>
        <authorList>
            <person name="Li Y."/>
        </authorList>
    </citation>
    <scope>NUCLEOTIDE SEQUENCE [LARGE SCALE GENOMIC DNA]</scope>
    <source>
        <strain evidence="8 9">CFCC 11842</strain>
    </source>
</reference>
<evidence type="ECO:0000256" key="5">
    <source>
        <dbReference type="ARBA" id="ARBA00055538"/>
    </source>
</evidence>
<proteinExistence type="inferred from homology"/>
<dbReference type="Proteomes" id="UP000296159">
    <property type="component" value="Unassembled WGS sequence"/>
</dbReference>
<evidence type="ECO:0000313" key="9">
    <source>
        <dbReference type="Proteomes" id="UP000296159"/>
    </source>
</evidence>
<name>A0A2U1U346_9GAMM</name>
<gene>
    <name evidence="8" type="ORF">DDT56_11265</name>
</gene>
<keyword evidence="9" id="KW-1185">Reference proteome</keyword>
<comment type="caution">
    <text evidence="8">The sequence shown here is derived from an EMBL/GenBank/DDBJ whole genome shotgun (WGS) entry which is preliminary data.</text>
</comment>
<accession>A0A2U1U346</accession>
<dbReference type="GO" id="GO:0042597">
    <property type="term" value="C:periplasmic space"/>
    <property type="evidence" value="ECO:0007669"/>
    <property type="project" value="UniProtKB-SubCell"/>
</dbReference>
<protein>
    <recommendedName>
        <fullName evidence="6">Putative aliphatic sulfonates-binding protein</fullName>
    </recommendedName>
</protein>
<dbReference type="GO" id="GO:0016020">
    <property type="term" value="C:membrane"/>
    <property type="evidence" value="ECO:0007669"/>
    <property type="project" value="InterPro"/>
</dbReference>
<dbReference type="GO" id="GO:0042626">
    <property type="term" value="F:ATPase-coupled transmembrane transporter activity"/>
    <property type="evidence" value="ECO:0007669"/>
    <property type="project" value="InterPro"/>
</dbReference>
<evidence type="ECO:0000313" key="8">
    <source>
        <dbReference type="EMBL" id="PWC16078.1"/>
    </source>
</evidence>
<organism evidence="8 9">
    <name type="scientific">Brenneria corticis</name>
    <dbReference type="NCBI Taxonomy" id="2173106"/>
    <lineage>
        <taxon>Bacteria</taxon>
        <taxon>Pseudomonadati</taxon>
        <taxon>Pseudomonadota</taxon>
        <taxon>Gammaproteobacteria</taxon>
        <taxon>Enterobacterales</taxon>
        <taxon>Pectobacteriaceae</taxon>
        <taxon>Brenneria</taxon>
    </lineage>
</organism>
<keyword evidence="3" id="KW-0813">Transport</keyword>
<evidence type="ECO:0000256" key="6">
    <source>
        <dbReference type="ARBA" id="ARBA00070228"/>
    </source>
</evidence>
<evidence type="ECO:0000259" key="7">
    <source>
        <dbReference type="SMART" id="SM00062"/>
    </source>
</evidence>